<dbReference type="EMBL" id="RCCI01000004">
    <property type="protein sequence ID" value="RLJ68599.1"/>
    <property type="molecule type" value="Genomic_DNA"/>
</dbReference>
<keyword evidence="3" id="KW-1185">Reference proteome</keyword>
<comment type="caution">
    <text evidence="2">The sequence shown here is derived from an EMBL/GenBank/DDBJ whole genome shotgun (WGS) entry which is preliminary data.</text>
</comment>
<name>A0A497XR99_9PROT</name>
<organism evidence="2 3">
    <name type="scientific">Sulfurisoma sediminicola</name>
    <dbReference type="NCBI Taxonomy" id="1381557"/>
    <lineage>
        <taxon>Bacteria</taxon>
        <taxon>Pseudomonadati</taxon>
        <taxon>Pseudomonadota</taxon>
        <taxon>Betaproteobacteria</taxon>
        <taxon>Nitrosomonadales</taxon>
        <taxon>Sterolibacteriaceae</taxon>
        <taxon>Sulfurisoma</taxon>
    </lineage>
</organism>
<dbReference type="RefSeq" id="WP_121240486.1">
    <property type="nucleotide sequence ID" value="NZ_BHVV01000002.1"/>
</dbReference>
<evidence type="ECO:0000313" key="3">
    <source>
        <dbReference type="Proteomes" id="UP000268908"/>
    </source>
</evidence>
<dbReference type="AlphaFoldDB" id="A0A497XR99"/>
<dbReference type="Proteomes" id="UP000268908">
    <property type="component" value="Unassembled WGS sequence"/>
</dbReference>
<keyword evidence="1" id="KW-0812">Transmembrane</keyword>
<evidence type="ECO:0000313" key="2">
    <source>
        <dbReference type="EMBL" id="RLJ68599.1"/>
    </source>
</evidence>
<protein>
    <submittedName>
        <fullName evidence="2">Uncharacterized protein</fullName>
    </submittedName>
</protein>
<accession>A0A497XR99</accession>
<keyword evidence="1" id="KW-1133">Transmembrane helix</keyword>
<feature type="transmembrane region" description="Helical" evidence="1">
    <location>
        <begin position="37"/>
        <end position="55"/>
    </location>
</feature>
<reference evidence="2 3" key="1">
    <citation type="submission" date="2018-10" db="EMBL/GenBank/DDBJ databases">
        <title>Genomic Encyclopedia of Type Strains, Phase IV (KMG-IV): sequencing the most valuable type-strain genomes for metagenomic binning, comparative biology and taxonomic classification.</title>
        <authorList>
            <person name="Goeker M."/>
        </authorList>
    </citation>
    <scope>NUCLEOTIDE SEQUENCE [LARGE SCALE GENOMIC DNA]</scope>
    <source>
        <strain evidence="2 3">DSM 26916</strain>
    </source>
</reference>
<keyword evidence="1" id="KW-0472">Membrane</keyword>
<evidence type="ECO:0000256" key="1">
    <source>
        <dbReference type="SAM" id="Phobius"/>
    </source>
</evidence>
<sequence>MAKRLAFLVVAFALLVAGIESLKVLVAWWQAGRPPPGMAEILACAALALVGFAWWRHSVFACDKGACLLPEKDASDRSEPR</sequence>
<gene>
    <name evidence="2" type="ORF">DFR35_1167</name>
</gene>
<proteinExistence type="predicted"/>